<sequence>MSKSRDDIWDEWQKLVNMAPQELSDWLDTDESHAVGDSDTGESTGHKSGRKIVKIKRTNKDDLTEEQWSHMGKVVGYINRHLAQGGPESGVKDSAWRHSLMNWGHDPLKSA</sequence>
<comment type="caution">
    <text evidence="2">The sequence shown here is derived from an EMBL/GenBank/DDBJ whole genome shotgun (WGS) entry which is preliminary data.</text>
</comment>
<proteinExistence type="predicted"/>
<dbReference type="PANTHER" id="PTHR40630">
    <property type="entry name" value="POSSIBLE DNA-BINDING PROTEIN"/>
    <property type="match status" value="1"/>
</dbReference>
<dbReference type="RefSeq" id="WP_184011205.1">
    <property type="nucleotide sequence ID" value="NZ_JACIJS010000005.1"/>
</dbReference>
<evidence type="ECO:0000313" key="2">
    <source>
        <dbReference type="EMBL" id="MBB5516015.1"/>
    </source>
</evidence>
<dbReference type="Pfam" id="PF11338">
    <property type="entry name" value="DUF3140"/>
    <property type="match status" value="1"/>
</dbReference>
<evidence type="ECO:0008006" key="4">
    <source>
        <dbReference type="Google" id="ProtNLM"/>
    </source>
</evidence>
<dbReference type="PANTHER" id="PTHR40630:SF1">
    <property type="entry name" value="DNA-BINDING PROTEIN"/>
    <property type="match status" value="1"/>
</dbReference>
<protein>
    <recommendedName>
        <fullName evidence="4">DNA-binding protein</fullName>
    </recommendedName>
</protein>
<gene>
    <name evidence="2" type="ORF">FHS89_002035</name>
</gene>
<reference evidence="2 3" key="1">
    <citation type="submission" date="2020-08" db="EMBL/GenBank/DDBJ databases">
        <title>Genomic Encyclopedia of Type Strains, Phase IV (KMG-IV): sequencing the most valuable type-strain genomes for metagenomic binning, comparative biology and taxonomic classification.</title>
        <authorList>
            <person name="Goeker M."/>
        </authorList>
    </citation>
    <scope>NUCLEOTIDE SEQUENCE [LARGE SCALE GENOMIC DNA]</scope>
    <source>
        <strain evidence="2 3">DSM 103377</strain>
    </source>
</reference>
<dbReference type="Proteomes" id="UP000553766">
    <property type="component" value="Unassembled WGS sequence"/>
</dbReference>
<accession>A0A840X2B2</accession>
<feature type="region of interest" description="Disordered" evidence="1">
    <location>
        <begin position="26"/>
        <end position="55"/>
    </location>
</feature>
<name>A0A840X2B2_9RHOB</name>
<evidence type="ECO:0000313" key="3">
    <source>
        <dbReference type="Proteomes" id="UP000553766"/>
    </source>
</evidence>
<organism evidence="2 3">
    <name type="scientific">Rubricella aquisinus</name>
    <dbReference type="NCBI Taxonomy" id="2028108"/>
    <lineage>
        <taxon>Bacteria</taxon>
        <taxon>Pseudomonadati</taxon>
        <taxon>Pseudomonadota</taxon>
        <taxon>Alphaproteobacteria</taxon>
        <taxon>Rhodobacterales</taxon>
        <taxon>Paracoccaceae</taxon>
        <taxon>Rubricella</taxon>
    </lineage>
</organism>
<keyword evidence="3" id="KW-1185">Reference proteome</keyword>
<evidence type="ECO:0000256" key="1">
    <source>
        <dbReference type="SAM" id="MobiDB-lite"/>
    </source>
</evidence>
<dbReference type="AlphaFoldDB" id="A0A840X2B2"/>
<dbReference type="EMBL" id="JACIJS010000005">
    <property type="protein sequence ID" value="MBB5516015.1"/>
    <property type="molecule type" value="Genomic_DNA"/>
</dbReference>
<dbReference type="InterPro" id="IPR021487">
    <property type="entry name" value="DUF3140"/>
</dbReference>